<dbReference type="PANTHER" id="PTHR43566:SF1">
    <property type="entry name" value="AAA+ ATPASE DOMAIN-CONTAINING PROTEIN"/>
    <property type="match status" value="1"/>
</dbReference>
<feature type="domain" description="AAA+ ATPase" evidence="1">
    <location>
        <begin position="17"/>
        <end position="135"/>
    </location>
</feature>
<protein>
    <submittedName>
        <fullName evidence="2">ATP-binding protein</fullName>
    </submittedName>
</protein>
<dbReference type="InterPro" id="IPR041682">
    <property type="entry name" value="AAA_14"/>
</dbReference>
<dbReference type="SMART" id="SM00382">
    <property type="entry name" value="AAA"/>
    <property type="match status" value="1"/>
</dbReference>
<dbReference type="Proteomes" id="UP001338309">
    <property type="component" value="Unassembled WGS sequence"/>
</dbReference>
<keyword evidence="2" id="KW-0547">Nucleotide-binding</keyword>
<name>A0ABQ6PU06_9BACT</name>
<dbReference type="RefSeq" id="WP_338224938.1">
    <property type="nucleotide sequence ID" value="NZ_BTPD01000009.1"/>
</dbReference>
<sequence length="377" mass="43467">MQVSRTIISQVEDQLFKGKVLILYGARRTGKTTLVKHLLGKFSEKSAYINCELQEYKDALSTTNSGLLAEFIGNRELIIFDEAQHIANIGLVLKVLVDTFPHVQFIATGSSSFELSGMVSEPLTGRSRQFLLLPFSLEEIGQSHNPIQIKANLPNFLRFGLYPQVYNSIGDEKIEELAEISSNYLYKDLFQFEQIKKPDLLFKLLAAIALQTGGEFSLNELAQITGTNVHTVKRYLELLEKSFVIFRLNSFSRNLRKELAKSQKIYFYDVGIRNAVIRNFNEMNLRTDVGGLWENFCITERIKFNQNHRRFVNTYFWRTYDQKEIDYIEEKDGHLTCFEFKYAEGAPGKFPAEFSETYPNSSFKVITPGNFYELYKS</sequence>
<dbReference type="SUPFAM" id="SSF52540">
    <property type="entry name" value="P-loop containing nucleoside triphosphate hydrolases"/>
    <property type="match status" value="1"/>
</dbReference>
<dbReference type="EMBL" id="BTPD01000009">
    <property type="protein sequence ID" value="GMQ30232.1"/>
    <property type="molecule type" value="Genomic_DNA"/>
</dbReference>
<dbReference type="GO" id="GO:0005524">
    <property type="term" value="F:ATP binding"/>
    <property type="evidence" value="ECO:0007669"/>
    <property type="project" value="UniProtKB-KW"/>
</dbReference>
<organism evidence="2 3">
    <name type="scientific">Algoriphagus confluentis</name>
    <dbReference type="NCBI Taxonomy" id="1697556"/>
    <lineage>
        <taxon>Bacteria</taxon>
        <taxon>Pseudomonadati</taxon>
        <taxon>Bacteroidota</taxon>
        <taxon>Cytophagia</taxon>
        <taxon>Cytophagales</taxon>
        <taxon>Cyclobacteriaceae</taxon>
        <taxon>Algoriphagus</taxon>
    </lineage>
</organism>
<evidence type="ECO:0000313" key="2">
    <source>
        <dbReference type="EMBL" id="GMQ30232.1"/>
    </source>
</evidence>
<dbReference type="InterPro" id="IPR027417">
    <property type="entry name" value="P-loop_NTPase"/>
</dbReference>
<accession>A0ABQ6PU06</accession>
<dbReference type="InterPro" id="IPR025420">
    <property type="entry name" value="DUF4143"/>
</dbReference>
<dbReference type="InterPro" id="IPR003593">
    <property type="entry name" value="AAA+_ATPase"/>
</dbReference>
<keyword evidence="3" id="KW-1185">Reference proteome</keyword>
<dbReference type="Gene3D" id="3.40.50.300">
    <property type="entry name" value="P-loop containing nucleotide triphosphate hydrolases"/>
    <property type="match status" value="2"/>
</dbReference>
<evidence type="ECO:0000313" key="3">
    <source>
        <dbReference type="Proteomes" id="UP001338309"/>
    </source>
</evidence>
<comment type="caution">
    <text evidence="2">The sequence shown here is derived from an EMBL/GenBank/DDBJ whole genome shotgun (WGS) entry which is preliminary data.</text>
</comment>
<gene>
    <name evidence="2" type="ORF">Aconfl_28750</name>
</gene>
<dbReference type="Pfam" id="PF13635">
    <property type="entry name" value="DUF4143"/>
    <property type="match status" value="1"/>
</dbReference>
<dbReference type="Pfam" id="PF13173">
    <property type="entry name" value="AAA_14"/>
    <property type="match status" value="1"/>
</dbReference>
<dbReference type="PANTHER" id="PTHR43566">
    <property type="entry name" value="CONSERVED PROTEIN"/>
    <property type="match status" value="1"/>
</dbReference>
<keyword evidence="2" id="KW-0067">ATP-binding</keyword>
<reference evidence="2 3" key="1">
    <citation type="submission" date="2023-08" db="EMBL/GenBank/DDBJ databases">
        <title>Draft genome sequence of Algoriphagus confluentis.</title>
        <authorList>
            <person name="Takatani N."/>
            <person name="Hosokawa M."/>
            <person name="Sawabe T."/>
        </authorList>
    </citation>
    <scope>NUCLEOTIDE SEQUENCE [LARGE SCALE GENOMIC DNA]</scope>
    <source>
        <strain evidence="2 3">NBRC 111222</strain>
    </source>
</reference>
<evidence type="ECO:0000259" key="1">
    <source>
        <dbReference type="SMART" id="SM00382"/>
    </source>
</evidence>
<proteinExistence type="predicted"/>